<evidence type="ECO:0000313" key="3">
    <source>
        <dbReference type="WBParaSite" id="HCON_00114220-00001"/>
    </source>
</evidence>
<keyword evidence="2" id="KW-1185">Reference proteome</keyword>
<feature type="region of interest" description="Disordered" evidence="1">
    <location>
        <begin position="170"/>
        <end position="218"/>
    </location>
</feature>
<proteinExistence type="predicted"/>
<reference evidence="3" key="1">
    <citation type="submission" date="2020-12" db="UniProtKB">
        <authorList>
            <consortium name="WormBaseParasite"/>
        </authorList>
    </citation>
    <scope>IDENTIFICATION</scope>
    <source>
        <strain evidence="3">MHco3</strain>
    </source>
</reference>
<feature type="compositionally biased region" description="Polar residues" evidence="1">
    <location>
        <begin position="205"/>
        <end position="218"/>
    </location>
</feature>
<accession>A0A7I4YN06</accession>
<dbReference type="AlphaFoldDB" id="A0A7I4YN06"/>
<sequence>MPVFLYRYARSFCVLDLKMVICAVCERVMRAKTARRMSAALNQNVTLLMSLTLAGHMEVERARSSFETATKRNVYVCHRHVVHAAQFWTAEMARVGSGIRLVEDPNARRPTAYVANGDIPSDTIDELNKIAEGAAVVTCRDVSKFLNDALSCYYATKFWPVTEEKICNGKASSGKNGGSGKALSVSERSDPGRPNGSRLLEKDQQAGSSSISEKSVNGCASNGGPVNCITTTVEKTGPTVLSQYFSIKEEMLLQLFNFCPRCGHRLPGARLKAVGKSAVVKFICHQCSMSKMKLWEGQELSLLRGSERAYKGNVKAAVSAINTGLRYEKLERWANQLNLSMFSRKLSSRSKVLC</sequence>
<protein>
    <submittedName>
        <fullName evidence="3">Mut7-C domain-containing protein</fullName>
    </submittedName>
</protein>
<evidence type="ECO:0000313" key="2">
    <source>
        <dbReference type="Proteomes" id="UP000025227"/>
    </source>
</evidence>
<dbReference type="Proteomes" id="UP000025227">
    <property type="component" value="Unplaced"/>
</dbReference>
<dbReference type="OMA" id="VKFICHQ"/>
<name>A0A7I4YN06_HAECO</name>
<organism evidence="2 3">
    <name type="scientific">Haemonchus contortus</name>
    <name type="common">Barber pole worm</name>
    <dbReference type="NCBI Taxonomy" id="6289"/>
    <lineage>
        <taxon>Eukaryota</taxon>
        <taxon>Metazoa</taxon>
        <taxon>Ecdysozoa</taxon>
        <taxon>Nematoda</taxon>
        <taxon>Chromadorea</taxon>
        <taxon>Rhabditida</taxon>
        <taxon>Rhabditina</taxon>
        <taxon>Rhabditomorpha</taxon>
        <taxon>Strongyloidea</taxon>
        <taxon>Trichostrongylidae</taxon>
        <taxon>Haemonchus</taxon>
    </lineage>
</organism>
<evidence type="ECO:0000256" key="1">
    <source>
        <dbReference type="SAM" id="MobiDB-lite"/>
    </source>
</evidence>
<dbReference type="WBParaSite" id="HCON_00114220-00001">
    <property type="protein sequence ID" value="HCON_00114220-00001"/>
    <property type="gene ID" value="HCON_00114220"/>
</dbReference>
<dbReference type="OrthoDB" id="5788485at2759"/>